<organism evidence="1 2">
    <name type="scientific">Onchocerca flexuosa</name>
    <dbReference type="NCBI Taxonomy" id="387005"/>
    <lineage>
        <taxon>Eukaryota</taxon>
        <taxon>Metazoa</taxon>
        <taxon>Ecdysozoa</taxon>
        <taxon>Nematoda</taxon>
        <taxon>Chromadorea</taxon>
        <taxon>Rhabditida</taxon>
        <taxon>Spirurina</taxon>
        <taxon>Spiruromorpha</taxon>
        <taxon>Filarioidea</taxon>
        <taxon>Onchocercidae</taxon>
        <taxon>Onchocerca</taxon>
    </lineage>
</organism>
<proteinExistence type="predicted"/>
<sequence length="124" mass="14294">MTSKTWHLLQQKHLAIAHKMACFFGSKVPDPIDPGRSRTLHSDAAKLTIFRNITEPRQFLATLWRSCFLDDRKREYIVVASLNSVKSIFSCCFGGWLRSHRQPVIPGFCRVIDNFFAELLIIMP</sequence>
<protein>
    <submittedName>
        <fullName evidence="1">Uncharacterized protein</fullName>
    </submittedName>
</protein>
<keyword evidence="2" id="KW-1185">Reference proteome</keyword>
<dbReference type="Proteomes" id="UP000242913">
    <property type="component" value="Unassembled WGS sequence"/>
</dbReference>
<gene>
    <name evidence="1" type="ORF">X798_06495</name>
</gene>
<accession>A0A238BPK4</accession>
<name>A0A238BPK4_9BILA</name>
<dbReference type="EMBL" id="KZ270095">
    <property type="protein sequence ID" value="OZC06508.1"/>
    <property type="molecule type" value="Genomic_DNA"/>
</dbReference>
<evidence type="ECO:0000313" key="1">
    <source>
        <dbReference type="EMBL" id="OZC06508.1"/>
    </source>
</evidence>
<evidence type="ECO:0000313" key="2">
    <source>
        <dbReference type="Proteomes" id="UP000242913"/>
    </source>
</evidence>
<dbReference type="AlphaFoldDB" id="A0A238BPK4"/>
<reference evidence="1 2" key="1">
    <citation type="submission" date="2015-12" db="EMBL/GenBank/DDBJ databases">
        <title>Draft genome of the nematode, Onchocerca flexuosa.</title>
        <authorList>
            <person name="Mitreva M."/>
        </authorList>
    </citation>
    <scope>NUCLEOTIDE SEQUENCE [LARGE SCALE GENOMIC DNA]</scope>
    <source>
        <strain evidence="1">Red Deer</strain>
    </source>
</reference>